<dbReference type="InterPro" id="IPR005599">
    <property type="entry name" value="GPI_mannosylTrfase"/>
</dbReference>
<feature type="transmembrane region" description="Helical" evidence="10">
    <location>
        <begin position="530"/>
        <end position="551"/>
    </location>
</feature>
<accession>A0A915MDC0</accession>
<evidence type="ECO:0000256" key="10">
    <source>
        <dbReference type="SAM" id="Phobius"/>
    </source>
</evidence>
<evidence type="ECO:0000256" key="2">
    <source>
        <dbReference type="ARBA" id="ARBA00022676"/>
    </source>
</evidence>
<evidence type="ECO:0000256" key="9">
    <source>
        <dbReference type="SAM" id="MobiDB-lite"/>
    </source>
</evidence>
<keyword evidence="4 10" id="KW-0812">Transmembrane</keyword>
<organism evidence="11 12">
    <name type="scientific">Meloidogyne javanica</name>
    <name type="common">Root-knot nematode worm</name>
    <dbReference type="NCBI Taxonomy" id="6303"/>
    <lineage>
        <taxon>Eukaryota</taxon>
        <taxon>Metazoa</taxon>
        <taxon>Ecdysozoa</taxon>
        <taxon>Nematoda</taxon>
        <taxon>Chromadorea</taxon>
        <taxon>Rhabditida</taxon>
        <taxon>Tylenchina</taxon>
        <taxon>Tylenchomorpha</taxon>
        <taxon>Tylenchoidea</taxon>
        <taxon>Meloidogynidae</taxon>
        <taxon>Meloidogyninae</taxon>
        <taxon>Meloidogyne</taxon>
        <taxon>Meloidogyne incognita group</taxon>
    </lineage>
</organism>
<evidence type="ECO:0000256" key="6">
    <source>
        <dbReference type="ARBA" id="ARBA00022989"/>
    </source>
</evidence>
<dbReference type="GO" id="GO:0005789">
    <property type="term" value="C:endoplasmic reticulum membrane"/>
    <property type="evidence" value="ECO:0007669"/>
    <property type="project" value="UniProtKB-SubCell"/>
</dbReference>
<dbReference type="Pfam" id="PF10245">
    <property type="entry name" value="MRP-S22"/>
    <property type="match status" value="1"/>
</dbReference>
<evidence type="ECO:0000256" key="5">
    <source>
        <dbReference type="ARBA" id="ARBA00022824"/>
    </source>
</evidence>
<protein>
    <submittedName>
        <fullName evidence="12">Mannosyltransferase</fullName>
    </submittedName>
</protein>
<evidence type="ECO:0000256" key="1">
    <source>
        <dbReference type="ARBA" id="ARBA00004477"/>
    </source>
</evidence>
<keyword evidence="8" id="KW-0175">Coiled coil</keyword>
<keyword evidence="11" id="KW-1185">Reference proteome</keyword>
<dbReference type="GO" id="GO:0005763">
    <property type="term" value="C:mitochondrial small ribosomal subunit"/>
    <property type="evidence" value="ECO:0007669"/>
    <property type="project" value="TreeGrafter"/>
</dbReference>
<proteinExistence type="predicted"/>
<comment type="subcellular location">
    <subcellularLocation>
        <location evidence="1">Endoplasmic reticulum membrane</location>
        <topology evidence="1">Multi-pass membrane protein</topology>
    </subcellularLocation>
</comment>
<keyword evidence="2" id="KW-0328">Glycosyltransferase</keyword>
<evidence type="ECO:0000256" key="4">
    <source>
        <dbReference type="ARBA" id="ARBA00022692"/>
    </source>
</evidence>
<evidence type="ECO:0000313" key="11">
    <source>
        <dbReference type="Proteomes" id="UP000887561"/>
    </source>
</evidence>
<dbReference type="AlphaFoldDB" id="A0A915MDC0"/>
<dbReference type="GO" id="GO:0016757">
    <property type="term" value="F:glycosyltransferase activity"/>
    <property type="evidence" value="ECO:0007669"/>
    <property type="project" value="UniProtKB-KW"/>
</dbReference>
<dbReference type="PANTHER" id="PTHR13071">
    <property type="entry name" value="MITOCHONDRIAL 28S RIBOSOMAL PROTEIN S22"/>
    <property type="match status" value="1"/>
</dbReference>
<feature type="transmembrane region" description="Helical" evidence="10">
    <location>
        <begin position="652"/>
        <end position="670"/>
    </location>
</feature>
<keyword evidence="6 10" id="KW-1133">Transmembrane helix</keyword>
<evidence type="ECO:0000256" key="7">
    <source>
        <dbReference type="ARBA" id="ARBA00023136"/>
    </source>
</evidence>
<evidence type="ECO:0000256" key="3">
    <source>
        <dbReference type="ARBA" id="ARBA00022679"/>
    </source>
</evidence>
<evidence type="ECO:0000256" key="8">
    <source>
        <dbReference type="SAM" id="Coils"/>
    </source>
</evidence>
<name>A0A915MDC0_MELJA</name>
<dbReference type="InterPro" id="IPR019374">
    <property type="entry name" value="Ribosomal_mS22"/>
</dbReference>
<feature type="compositionally biased region" description="Low complexity" evidence="9">
    <location>
        <begin position="370"/>
        <end position="379"/>
    </location>
</feature>
<dbReference type="GO" id="GO:0003735">
    <property type="term" value="F:structural constituent of ribosome"/>
    <property type="evidence" value="ECO:0007669"/>
    <property type="project" value="TreeGrafter"/>
</dbReference>
<feature type="region of interest" description="Disordered" evidence="9">
    <location>
        <begin position="364"/>
        <end position="383"/>
    </location>
</feature>
<dbReference type="PANTHER" id="PTHR13071:SF4">
    <property type="entry name" value="SMALL RIBOSOMAL SUBUNIT PROTEIN MS22"/>
    <property type="match status" value="1"/>
</dbReference>
<feature type="coiled-coil region" evidence="8">
    <location>
        <begin position="317"/>
        <end position="344"/>
    </location>
</feature>
<sequence length="693" mass="81768">MAIFRHIIQNCFQNLRYFGTHELNFCRHKSFWCNNRGKETTKFFDGLELEKLFVDENVQKLLKSLCGFDLNRLYSWRLINSPSRRHYALMTDNMYKEFLFKMASKAQYFLQFVPLKEPRPNKAETLSVDSDIAGHDPSKIIFVDISHDSTERDRAIVVREPNGRLRTALPEEHFRMNRIFFDKPDRPVREPPLFHLHPDSDGKIVCGDILLQTLARDEHEFVLDWACNFYEPDDHKFVELCKCIFENTIKKQKLSVLHSTRHFGTLAFYMIINNYYFELIEFFAQNQNISGVANTIRLLRIIYPNWTTTIPSNFSDLDVLKEYLNQIEQQINDNKELKQRFSSNIQLPKNFALLKRSENQRISRRRLQENSSFSSNVSSGEDDKKELSHDIVTDWKDSDWAPSISAVFKILFSIRLSASLWSIISDCDEVYNYWEPLHLVLFKRGFQTWEYSPVYGIRSWLYILLYAGPAKFLIKIFPDSKVALFFSLRFLIRSLSIFCTAISALIGWPFSAILGLPIVIEMLIIRKRKLALKFLFYSILFGLLICLLLFIVDTHFFGRPVLAPLNIIFYNIFSSNGPNLYGKEPISFYLKNLFLNFNIAFILAIFAIPFCLFFLIIQKINEEKYKKEDKTILFKNYFGNNPLKQWERFRHLIFLSMSATIWMLIFMLQPHKEERFLFPIYPHICLLAAICLD</sequence>
<dbReference type="Proteomes" id="UP000887561">
    <property type="component" value="Unplaced"/>
</dbReference>
<evidence type="ECO:0000313" key="12">
    <source>
        <dbReference type="WBParaSite" id="scaffold36294_cov277.g23148"/>
    </source>
</evidence>
<keyword evidence="5" id="KW-0256">Endoplasmic reticulum</keyword>
<feature type="transmembrane region" description="Helical" evidence="10">
    <location>
        <begin position="593"/>
        <end position="617"/>
    </location>
</feature>
<keyword evidence="7 10" id="KW-0472">Membrane</keyword>
<dbReference type="WBParaSite" id="scaffold36294_cov277.g23148">
    <property type="protein sequence ID" value="scaffold36294_cov277.g23148"/>
    <property type="gene ID" value="scaffold36294_cov277.g23148"/>
</dbReference>
<keyword evidence="3" id="KW-0808">Transferase</keyword>
<dbReference type="Pfam" id="PF03901">
    <property type="entry name" value="Glyco_transf_22"/>
    <property type="match status" value="1"/>
</dbReference>
<feature type="transmembrane region" description="Helical" evidence="10">
    <location>
        <begin position="490"/>
        <end position="510"/>
    </location>
</feature>
<reference evidence="12" key="1">
    <citation type="submission" date="2022-11" db="UniProtKB">
        <authorList>
            <consortium name="WormBaseParasite"/>
        </authorList>
    </citation>
    <scope>IDENTIFICATION</scope>
</reference>